<dbReference type="PANTHER" id="PTHR43662:SF3">
    <property type="entry name" value="DOMAIN PROTEIN, PUTATIVE (AFU_ORTHOLOGUE AFUA_6G11970)-RELATED"/>
    <property type="match status" value="1"/>
</dbReference>
<reference evidence="2 3" key="1">
    <citation type="journal article" date="2019" name="Int. J. Syst. Evol. Microbiol.">
        <title>The Global Catalogue of Microorganisms (GCM) 10K type strain sequencing project: providing services to taxonomists for standard genome sequencing and annotation.</title>
        <authorList>
            <consortium name="The Broad Institute Genomics Platform"/>
            <consortium name="The Broad Institute Genome Sequencing Center for Infectious Disease"/>
            <person name="Wu L."/>
            <person name="Ma J."/>
        </authorList>
    </citation>
    <scope>NUCLEOTIDE SEQUENCE [LARGE SCALE GENOMIC DNA]</scope>
    <source>
        <strain evidence="2 3">JCM 15591</strain>
    </source>
</reference>
<gene>
    <name evidence="2" type="ORF">GCM10009810_06210</name>
</gene>
<organism evidence="2 3">
    <name type="scientific">Nostocoides vanveenii</name>
    <dbReference type="NCBI Taxonomy" id="330835"/>
    <lineage>
        <taxon>Bacteria</taxon>
        <taxon>Bacillati</taxon>
        <taxon>Actinomycetota</taxon>
        <taxon>Actinomycetes</taxon>
        <taxon>Micrococcales</taxon>
        <taxon>Intrasporangiaceae</taxon>
        <taxon>Nostocoides</taxon>
    </lineage>
</organism>
<evidence type="ECO:0000313" key="3">
    <source>
        <dbReference type="Proteomes" id="UP001501475"/>
    </source>
</evidence>
<evidence type="ECO:0000313" key="2">
    <source>
        <dbReference type="EMBL" id="GAA1748423.1"/>
    </source>
</evidence>
<dbReference type="Proteomes" id="UP001501475">
    <property type="component" value="Unassembled WGS sequence"/>
</dbReference>
<dbReference type="InterPro" id="IPR018535">
    <property type="entry name" value="DUF1996"/>
</dbReference>
<proteinExistence type="predicted"/>
<dbReference type="Pfam" id="PF09362">
    <property type="entry name" value="DUF1996"/>
    <property type="match status" value="1"/>
</dbReference>
<name>A0ABN2K4W6_9MICO</name>
<keyword evidence="3" id="KW-1185">Reference proteome</keyword>
<protein>
    <recommendedName>
        <fullName evidence="1">DUF1996 domain-containing protein</fullName>
    </recommendedName>
</protein>
<dbReference type="PANTHER" id="PTHR43662">
    <property type="match status" value="1"/>
</dbReference>
<evidence type="ECO:0000259" key="1">
    <source>
        <dbReference type="Pfam" id="PF09362"/>
    </source>
</evidence>
<feature type="domain" description="DUF1996" evidence="1">
    <location>
        <begin position="2"/>
        <end position="98"/>
    </location>
</feature>
<dbReference type="EMBL" id="BAAAPN010000017">
    <property type="protein sequence ID" value="GAA1748423.1"/>
    <property type="molecule type" value="Genomic_DNA"/>
</dbReference>
<accession>A0ABN2K4W6</accession>
<comment type="caution">
    <text evidence="2">The sequence shown here is derived from an EMBL/GenBank/DDBJ whole genome shotgun (WGS) entry which is preliminary data.</text>
</comment>
<sequence length="136" mass="14881">MLTVTVRFPSCWDGQFNDHQQDGNTADFMGGHPAGFVQHVAYPVMGACPAGFGARLPTLVFTESWDYRGNGKDVALSSGMWPAAGAGYTFHADFWNTWEPATLQYMTDQCINTGVMDESLHITHPEICGPPVINQP</sequence>